<dbReference type="EMBL" id="BLAY01000071">
    <property type="protein sequence ID" value="GET39675.1"/>
    <property type="molecule type" value="Genomic_DNA"/>
</dbReference>
<dbReference type="Proteomes" id="UP001050975">
    <property type="component" value="Unassembled WGS sequence"/>
</dbReference>
<dbReference type="RefSeq" id="WP_226585159.1">
    <property type="nucleotide sequence ID" value="NZ_BLAY01000071.1"/>
</dbReference>
<proteinExistence type="predicted"/>
<feature type="region of interest" description="Disordered" evidence="1">
    <location>
        <begin position="161"/>
        <end position="199"/>
    </location>
</feature>
<protein>
    <submittedName>
        <fullName evidence="2">Uncharacterized protein</fullName>
    </submittedName>
</protein>
<keyword evidence="3" id="KW-1185">Reference proteome</keyword>
<dbReference type="AlphaFoldDB" id="A0AAV3XFK8"/>
<reference evidence="2" key="1">
    <citation type="submission" date="2019-10" db="EMBL/GenBank/DDBJ databases">
        <title>Draft genome sequece of Microseira wollei NIES-4236.</title>
        <authorList>
            <person name="Yamaguchi H."/>
            <person name="Suzuki S."/>
            <person name="Kawachi M."/>
        </authorList>
    </citation>
    <scope>NUCLEOTIDE SEQUENCE</scope>
    <source>
        <strain evidence="2">NIES-4236</strain>
    </source>
</reference>
<gene>
    <name evidence="2" type="ORF">MiSe_44470</name>
</gene>
<accession>A0AAV3XFK8</accession>
<organism evidence="2 3">
    <name type="scientific">Microseira wollei NIES-4236</name>
    <dbReference type="NCBI Taxonomy" id="2530354"/>
    <lineage>
        <taxon>Bacteria</taxon>
        <taxon>Bacillati</taxon>
        <taxon>Cyanobacteriota</taxon>
        <taxon>Cyanophyceae</taxon>
        <taxon>Oscillatoriophycideae</taxon>
        <taxon>Aerosakkonematales</taxon>
        <taxon>Aerosakkonemataceae</taxon>
        <taxon>Microseira</taxon>
    </lineage>
</organism>
<name>A0AAV3XFK8_9CYAN</name>
<sequence>MTKKLSLAALPVIVTGLVVLAAGMGQSTPVGILSQNPVMAQALRTQDLWRQVYQQMPDLPLENQYVNQQSGKVDPDNTLASRLIRYHMFVKGRPPNFRLDWKLTIADYLGANELMEEGVYPGGDTLRENPIERDRAAIQRLTRPQRNGLIQTLVNIFNPNAAQQTEAPLRRETQELTPTPNPRSIPTLPQPGDAQRLRL</sequence>
<feature type="compositionally biased region" description="Polar residues" evidence="1">
    <location>
        <begin position="175"/>
        <end position="184"/>
    </location>
</feature>
<evidence type="ECO:0000256" key="1">
    <source>
        <dbReference type="SAM" id="MobiDB-lite"/>
    </source>
</evidence>
<evidence type="ECO:0000313" key="2">
    <source>
        <dbReference type="EMBL" id="GET39675.1"/>
    </source>
</evidence>
<evidence type="ECO:0000313" key="3">
    <source>
        <dbReference type="Proteomes" id="UP001050975"/>
    </source>
</evidence>
<comment type="caution">
    <text evidence="2">The sequence shown here is derived from an EMBL/GenBank/DDBJ whole genome shotgun (WGS) entry which is preliminary data.</text>
</comment>